<feature type="domain" description="Soluble ligand binding" evidence="17">
    <location>
        <begin position="189"/>
        <end position="237"/>
    </location>
</feature>
<keyword evidence="12" id="KW-0564">Palmitate</keyword>
<keyword evidence="3" id="KW-0813">Transport</keyword>
<dbReference type="Gene3D" id="3.10.560.10">
    <property type="entry name" value="Outer membrane lipoprotein wza domain like"/>
    <property type="match status" value="1"/>
</dbReference>
<evidence type="ECO:0000256" key="11">
    <source>
        <dbReference type="ARBA" id="ARBA00023136"/>
    </source>
</evidence>
<dbReference type="InterPro" id="IPR049712">
    <property type="entry name" value="Poly_export"/>
</dbReference>
<keyword evidence="7 15" id="KW-0732">Signal</keyword>
<dbReference type="Pfam" id="PF10531">
    <property type="entry name" value="SLBB"/>
    <property type="match status" value="1"/>
</dbReference>
<evidence type="ECO:0000259" key="16">
    <source>
        <dbReference type="Pfam" id="PF02563"/>
    </source>
</evidence>
<accession>A0A840MK69</accession>
<comment type="caution">
    <text evidence="19">The sequence shown here is derived from an EMBL/GenBank/DDBJ whole genome shotgun (WGS) entry which is preliminary data.</text>
</comment>
<dbReference type="PANTHER" id="PTHR33619">
    <property type="entry name" value="POLYSACCHARIDE EXPORT PROTEIN GFCE-RELATED"/>
    <property type="match status" value="1"/>
</dbReference>
<dbReference type="Gene3D" id="3.10.20.600">
    <property type="match status" value="1"/>
</dbReference>
<keyword evidence="6" id="KW-0812">Transmembrane</keyword>
<evidence type="ECO:0000313" key="20">
    <source>
        <dbReference type="Proteomes" id="UP000575898"/>
    </source>
</evidence>
<comment type="subcellular location">
    <subcellularLocation>
        <location evidence="1">Cell outer membrane</location>
        <topology evidence="1">Multi-pass membrane protein</topology>
    </subcellularLocation>
</comment>
<dbReference type="GO" id="GO:0006811">
    <property type="term" value="P:monoatomic ion transport"/>
    <property type="evidence" value="ECO:0007669"/>
    <property type="project" value="UniProtKB-KW"/>
</dbReference>
<dbReference type="InterPro" id="IPR054765">
    <property type="entry name" value="SLBB_dom"/>
</dbReference>
<evidence type="ECO:0000256" key="9">
    <source>
        <dbReference type="ARBA" id="ARBA00023065"/>
    </source>
</evidence>
<evidence type="ECO:0000256" key="3">
    <source>
        <dbReference type="ARBA" id="ARBA00022448"/>
    </source>
</evidence>
<protein>
    <submittedName>
        <fullName evidence="19">Polysaccharide export outer membrane protein</fullName>
    </submittedName>
</protein>
<dbReference type="Pfam" id="PF22461">
    <property type="entry name" value="SLBB_2"/>
    <property type="match status" value="1"/>
</dbReference>
<evidence type="ECO:0000256" key="6">
    <source>
        <dbReference type="ARBA" id="ARBA00022692"/>
    </source>
</evidence>
<evidence type="ECO:0000256" key="15">
    <source>
        <dbReference type="SAM" id="SignalP"/>
    </source>
</evidence>
<evidence type="ECO:0000256" key="13">
    <source>
        <dbReference type="ARBA" id="ARBA00023237"/>
    </source>
</evidence>
<keyword evidence="20" id="KW-1185">Reference proteome</keyword>
<dbReference type="InterPro" id="IPR003715">
    <property type="entry name" value="Poly_export_N"/>
</dbReference>
<sequence>MMQWVVRFFAACLFLQAAICSAAAGDYQLGAGDVVRIAVYGQNDLTTEARVSEAGGVIFPLVGDVAVMGLSAKEAGQRIADALRRGGFVKQPEVSVLVTQYRSKQVSILGNVNKPGRYPLETASTLTDLLAMAGGAAPQAADDIVLIQRRDGKLYRREIDTLALLQQGDRALDVAMGNGDVIYVPRAAVFYIYGEVQRPGSYRLERKMSVAQALSLGGGITPRGTEGRIVVKRRDGKGVLQTTSISVDDAIQADDVLQIKERVF</sequence>
<keyword evidence="9" id="KW-0406">Ion transport</keyword>
<dbReference type="GO" id="GO:0015288">
    <property type="term" value="F:porin activity"/>
    <property type="evidence" value="ECO:0007669"/>
    <property type="project" value="UniProtKB-KW"/>
</dbReference>
<feature type="signal peptide" evidence="15">
    <location>
        <begin position="1"/>
        <end position="24"/>
    </location>
</feature>
<evidence type="ECO:0000256" key="2">
    <source>
        <dbReference type="ARBA" id="ARBA00009450"/>
    </source>
</evidence>
<dbReference type="GO" id="GO:0046930">
    <property type="term" value="C:pore complex"/>
    <property type="evidence" value="ECO:0007669"/>
    <property type="project" value="UniProtKB-KW"/>
</dbReference>
<evidence type="ECO:0000256" key="12">
    <source>
        <dbReference type="ARBA" id="ARBA00023139"/>
    </source>
</evidence>
<comment type="similarity">
    <text evidence="2">Belongs to the BexD/CtrA/VexA family.</text>
</comment>
<evidence type="ECO:0000259" key="18">
    <source>
        <dbReference type="Pfam" id="PF22461"/>
    </source>
</evidence>
<evidence type="ECO:0000256" key="7">
    <source>
        <dbReference type="ARBA" id="ARBA00022729"/>
    </source>
</evidence>
<keyword evidence="8" id="KW-0625">Polysaccharide transport</keyword>
<keyword evidence="4" id="KW-1134">Transmembrane beta strand</keyword>
<evidence type="ECO:0000256" key="5">
    <source>
        <dbReference type="ARBA" id="ARBA00022597"/>
    </source>
</evidence>
<evidence type="ECO:0000313" key="19">
    <source>
        <dbReference type="EMBL" id="MBB5019584.1"/>
    </source>
</evidence>
<name>A0A840MK69_9PROT</name>
<evidence type="ECO:0000256" key="4">
    <source>
        <dbReference type="ARBA" id="ARBA00022452"/>
    </source>
</evidence>
<dbReference type="RefSeq" id="WP_246491005.1">
    <property type="nucleotide sequence ID" value="NZ_JACHHY010000018.1"/>
</dbReference>
<evidence type="ECO:0000259" key="17">
    <source>
        <dbReference type="Pfam" id="PF10531"/>
    </source>
</evidence>
<proteinExistence type="inferred from homology"/>
<evidence type="ECO:0000256" key="10">
    <source>
        <dbReference type="ARBA" id="ARBA00023114"/>
    </source>
</evidence>
<gene>
    <name evidence="19" type="ORF">HNQ59_002886</name>
</gene>
<keyword evidence="11" id="KW-0472">Membrane</keyword>
<dbReference type="Gene3D" id="3.30.1950.10">
    <property type="entry name" value="wza like domain"/>
    <property type="match status" value="1"/>
</dbReference>
<dbReference type="AlphaFoldDB" id="A0A840MK69"/>
<keyword evidence="5" id="KW-0762">Sugar transport</keyword>
<dbReference type="PANTHER" id="PTHR33619:SF3">
    <property type="entry name" value="POLYSACCHARIDE EXPORT PROTEIN GFCE-RELATED"/>
    <property type="match status" value="1"/>
</dbReference>
<evidence type="ECO:0000256" key="14">
    <source>
        <dbReference type="ARBA" id="ARBA00023288"/>
    </source>
</evidence>
<keyword evidence="10" id="KW-0626">Porin</keyword>
<dbReference type="GO" id="GO:0009279">
    <property type="term" value="C:cell outer membrane"/>
    <property type="evidence" value="ECO:0007669"/>
    <property type="project" value="UniProtKB-SubCell"/>
</dbReference>
<feature type="domain" description="SLBB" evidence="18">
    <location>
        <begin position="104"/>
        <end position="184"/>
    </location>
</feature>
<dbReference type="Proteomes" id="UP000575898">
    <property type="component" value="Unassembled WGS sequence"/>
</dbReference>
<dbReference type="InterPro" id="IPR019554">
    <property type="entry name" value="Soluble_ligand-bd"/>
</dbReference>
<evidence type="ECO:0000256" key="8">
    <source>
        <dbReference type="ARBA" id="ARBA00023047"/>
    </source>
</evidence>
<evidence type="ECO:0000256" key="1">
    <source>
        <dbReference type="ARBA" id="ARBA00004571"/>
    </source>
</evidence>
<keyword evidence="14" id="KW-0449">Lipoprotein</keyword>
<dbReference type="EMBL" id="JACHHY010000018">
    <property type="protein sequence ID" value="MBB5019584.1"/>
    <property type="molecule type" value="Genomic_DNA"/>
</dbReference>
<dbReference type="NCBIfam" id="TIGR03028">
    <property type="entry name" value="EpsE"/>
    <property type="match status" value="1"/>
</dbReference>
<reference evidence="19 20" key="1">
    <citation type="submission" date="2020-08" db="EMBL/GenBank/DDBJ databases">
        <title>Genomic Encyclopedia of Type Strains, Phase IV (KMG-IV): sequencing the most valuable type-strain genomes for metagenomic binning, comparative biology and taxonomic classification.</title>
        <authorList>
            <person name="Goeker M."/>
        </authorList>
    </citation>
    <scope>NUCLEOTIDE SEQUENCE [LARGE SCALE GENOMIC DNA]</scope>
    <source>
        <strain evidence="19 20">DSM 27165</strain>
    </source>
</reference>
<feature type="domain" description="Polysaccharide export protein N-terminal" evidence="16">
    <location>
        <begin position="22"/>
        <end position="98"/>
    </location>
</feature>
<keyword evidence="13" id="KW-0998">Cell outer membrane</keyword>
<dbReference type="Pfam" id="PF02563">
    <property type="entry name" value="Poly_export"/>
    <property type="match status" value="1"/>
</dbReference>
<feature type="chain" id="PRO_5033016283" evidence="15">
    <location>
        <begin position="25"/>
        <end position="264"/>
    </location>
</feature>
<dbReference type="InterPro" id="IPR017478">
    <property type="entry name" value="Polysacc_export_EpsE"/>
</dbReference>
<dbReference type="GO" id="GO:0015159">
    <property type="term" value="F:polysaccharide transmembrane transporter activity"/>
    <property type="evidence" value="ECO:0007669"/>
    <property type="project" value="InterPro"/>
</dbReference>
<organism evidence="19 20">
    <name type="scientific">Chitinivorax tropicus</name>
    <dbReference type="NCBI Taxonomy" id="714531"/>
    <lineage>
        <taxon>Bacteria</taxon>
        <taxon>Pseudomonadati</taxon>
        <taxon>Pseudomonadota</taxon>
        <taxon>Betaproteobacteria</taxon>
        <taxon>Chitinivorax</taxon>
    </lineage>
</organism>